<name>A0A143BHI6_9BACT</name>
<protein>
    <submittedName>
        <fullName evidence="3">Uncharacterized protein</fullName>
    </submittedName>
</protein>
<gene>
    <name evidence="3" type="ORF">GEMMAAP_05930</name>
</gene>
<dbReference type="eggNOG" id="COG2151">
    <property type="taxonomic scope" value="Bacteria"/>
</dbReference>
<dbReference type="Pfam" id="PF23451">
    <property type="entry name" value="Zn_ribbon_PaaD"/>
    <property type="match status" value="1"/>
</dbReference>
<dbReference type="RefSeq" id="WP_026850241.1">
    <property type="nucleotide sequence ID" value="NZ_CP011454.1"/>
</dbReference>
<reference evidence="3 4" key="1">
    <citation type="journal article" date="2014" name="Proc. Natl. Acad. Sci. U.S.A.">
        <title>Functional type 2 photosynthetic reaction centers found in the rare bacterial phylum Gemmatimonadetes.</title>
        <authorList>
            <person name="Zeng Y."/>
            <person name="Feng F."/>
            <person name="Medova H."/>
            <person name="Dean J."/>
            <person name="Koblizek M."/>
        </authorList>
    </citation>
    <scope>NUCLEOTIDE SEQUENCE [LARGE SCALE GENOMIC DNA]</scope>
    <source>
        <strain evidence="3 4">AP64</strain>
    </source>
</reference>
<dbReference type="InterPro" id="IPR034904">
    <property type="entry name" value="FSCA_dom_sf"/>
</dbReference>
<feature type="domain" description="MIP18 family-like" evidence="1">
    <location>
        <begin position="4"/>
        <end position="75"/>
    </location>
</feature>
<dbReference type="PANTHER" id="PTHR42831">
    <property type="entry name" value="FE-S PROTEIN MATURATION AUXILIARY FACTOR YITW"/>
    <property type="match status" value="1"/>
</dbReference>
<dbReference type="OrthoDB" id="3684942at2"/>
<reference evidence="3 4" key="2">
    <citation type="journal article" date="2016" name="Environ. Microbiol. Rep.">
        <title>Metagenomic evidence for the presence of phototrophic Gemmatimonadetes bacteria in diverse environments.</title>
        <authorList>
            <person name="Zeng Y."/>
            <person name="Baumbach J."/>
            <person name="Barbosa E.G."/>
            <person name="Azevedo V."/>
            <person name="Zhang C."/>
            <person name="Koblizek M."/>
        </authorList>
    </citation>
    <scope>NUCLEOTIDE SEQUENCE [LARGE SCALE GENOMIC DNA]</scope>
    <source>
        <strain evidence="3 4">AP64</strain>
    </source>
</reference>
<keyword evidence="4" id="KW-1185">Reference proteome</keyword>
<dbReference type="EMBL" id="CP011454">
    <property type="protein sequence ID" value="AMW04507.1"/>
    <property type="molecule type" value="Genomic_DNA"/>
</dbReference>
<dbReference type="STRING" id="1379270.GEMMAAP_05930"/>
<dbReference type="InterPro" id="IPR052339">
    <property type="entry name" value="Fe-S_Maturation_MIP18"/>
</dbReference>
<accession>A0A143BHI6</accession>
<dbReference type="Pfam" id="PF01883">
    <property type="entry name" value="FeS_assembly_P"/>
    <property type="match status" value="1"/>
</dbReference>
<dbReference type="NCBIfam" id="TIGR02159">
    <property type="entry name" value="PA_CoA_Oxy4"/>
    <property type="match status" value="1"/>
</dbReference>
<evidence type="ECO:0000259" key="2">
    <source>
        <dbReference type="Pfam" id="PF23451"/>
    </source>
</evidence>
<evidence type="ECO:0000313" key="4">
    <source>
        <dbReference type="Proteomes" id="UP000076404"/>
    </source>
</evidence>
<dbReference type="SUPFAM" id="SSF117916">
    <property type="entry name" value="Fe-S cluster assembly (FSCA) domain-like"/>
    <property type="match status" value="1"/>
</dbReference>
<organism evidence="3 4">
    <name type="scientific">Gemmatimonas phototrophica</name>
    <dbReference type="NCBI Taxonomy" id="1379270"/>
    <lineage>
        <taxon>Bacteria</taxon>
        <taxon>Pseudomonadati</taxon>
        <taxon>Gemmatimonadota</taxon>
        <taxon>Gemmatimonadia</taxon>
        <taxon>Gemmatimonadales</taxon>
        <taxon>Gemmatimonadaceae</taxon>
        <taxon>Gemmatimonas</taxon>
    </lineage>
</organism>
<dbReference type="InterPro" id="IPR011883">
    <property type="entry name" value="PaaD-like"/>
</dbReference>
<dbReference type="PANTHER" id="PTHR42831:SF3">
    <property type="entry name" value="1,2-PHENYLACETYL-COA EPOXIDASE, SUBUNIT D-RELATED"/>
    <property type="match status" value="1"/>
</dbReference>
<evidence type="ECO:0000313" key="3">
    <source>
        <dbReference type="EMBL" id="AMW04507.1"/>
    </source>
</evidence>
<dbReference type="Gene3D" id="3.30.300.130">
    <property type="entry name" value="Fe-S cluster assembly (FSCA)"/>
    <property type="match status" value="1"/>
</dbReference>
<dbReference type="KEGG" id="gph:GEMMAAP_05930"/>
<dbReference type="AlphaFoldDB" id="A0A143BHI6"/>
<proteinExistence type="predicted"/>
<feature type="domain" description="PaaD zinc beta ribbon" evidence="2">
    <location>
        <begin position="113"/>
        <end position="160"/>
    </location>
</feature>
<dbReference type="InterPro" id="IPR002744">
    <property type="entry name" value="MIP18-like"/>
</dbReference>
<sequence>MLTRDEVFGVLQTVPDPEVPVISVVELGVVRDVEITGRHITVTMTPTYSGCPAMREMEADVKAALLSRGADSVEVRMVLTPAWTTDWIGPDAREKLRRYGIAPPGKADTGGFVTLTRARPAVPCPFCGSAETRLQSEFGSTACKAIHTCSACGSPFDEFKAH</sequence>
<dbReference type="Proteomes" id="UP000076404">
    <property type="component" value="Chromosome"/>
</dbReference>
<dbReference type="InterPro" id="IPR056572">
    <property type="entry name" value="Zn_ribbon_PaaD"/>
</dbReference>
<evidence type="ECO:0000259" key="1">
    <source>
        <dbReference type="Pfam" id="PF01883"/>
    </source>
</evidence>